<evidence type="ECO:0000313" key="2">
    <source>
        <dbReference type="Proteomes" id="UP000095282"/>
    </source>
</evidence>
<dbReference type="STRING" id="1561998.A0A1I7UHI6"/>
<dbReference type="AlphaFoldDB" id="A0A1I7UHI6"/>
<dbReference type="Proteomes" id="UP000095282">
    <property type="component" value="Unplaced"/>
</dbReference>
<keyword evidence="1" id="KW-0732">Signal</keyword>
<proteinExistence type="predicted"/>
<reference evidence="3" key="1">
    <citation type="submission" date="2016-11" db="UniProtKB">
        <authorList>
            <consortium name="WormBaseParasite"/>
        </authorList>
    </citation>
    <scope>IDENTIFICATION</scope>
</reference>
<name>A0A1I7UHI6_9PELO</name>
<dbReference type="WBParaSite" id="Csp11.Scaffold629.g9386.t1">
    <property type="protein sequence ID" value="Csp11.Scaffold629.g9386.t1"/>
    <property type="gene ID" value="Csp11.Scaffold629.g9386"/>
</dbReference>
<feature type="signal peptide" evidence="1">
    <location>
        <begin position="1"/>
        <end position="23"/>
    </location>
</feature>
<keyword evidence="2" id="KW-1185">Reference proteome</keyword>
<evidence type="ECO:0000313" key="3">
    <source>
        <dbReference type="WBParaSite" id="Csp11.Scaffold629.g9386.t1"/>
    </source>
</evidence>
<organism evidence="2 3">
    <name type="scientific">Caenorhabditis tropicalis</name>
    <dbReference type="NCBI Taxonomy" id="1561998"/>
    <lineage>
        <taxon>Eukaryota</taxon>
        <taxon>Metazoa</taxon>
        <taxon>Ecdysozoa</taxon>
        <taxon>Nematoda</taxon>
        <taxon>Chromadorea</taxon>
        <taxon>Rhabditida</taxon>
        <taxon>Rhabditina</taxon>
        <taxon>Rhabditomorpha</taxon>
        <taxon>Rhabditoidea</taxon>
        <taxon>Rhabditidae</taxon>
        <taxon>Peloderinae</taxon>
        <taxon>Caenorhabditis</taxon>
    </lineage>
</organism>
<sequence>MSSSSSHIICLLIAMAVLMSVNAKECSGCQEDAPVDLGLVLPPELYESTRLANLLARPSSQFKNVCVMIKSN</sequence>
<feature type="chain" id="PRO_5009308944" evidence="1">
    <location>
        <begin position="24"/>
        <end position="72"/>
    </location>
</feature>
<accession>A0A1I7UHI6</accession>
<evidence type="ECO:0000256" key="1">
    <source>
        <dbReference type="SAM" id="SignalP"/>
    </source>
</evidence>
<protein>
    <submittedName>
        <fullName evidence="3">Secreted protein</fullName>
    </submittedName>
</protein>
<dbReference type="eggNOG" id="KOG3825">
    <property type="taxonomic scope" value="Eukaryota"/>
</dbReference>